<dbReference type="CDD" id="cd07043">
    <property type="entry name" value="STAS_anti-anti-sigma_factors"/>
    <property type="match status" value="1"/>
</dbReference>
<dbReference type="InterPro" id="IPR036513">
    <property type="entry name" value="STAS_dom_sf"/>
</dbReference>
<dbReference type="PANTHER" id="PTHR33495">
    <property type="entry name" value="ANTI-SIGMA FACTOR ANTAGONIST TM_1081-RELATED-RELATED"/>
    <property type="match status" value="1"/>
</dbReference>
<dbReference type="EMBL" id="JBHTAJ010000097">
    <property type="protein sequence ID" value="MFC7184337.1"/>
    <property type="molecule type" value="Genomic_DNA"/>
</dbReference>
<accession>A0ABW2G830</accession>
<dbReference type="RefSeq" id="WP_380232724.1">
    <property type="nucleotide sequence ID" value="NZ_JBHSVH010000002.1"/>
</dbReference>
<dbReference type="Gene3D" id="3.30.750.24">
    <property type="entry name" value="STAS domain"/>
    <property type="match status" value="1"/>
</dbReference>
<organism evidence="2 3">
    <name type="scientific">Kitasatospora paranensis</name>
    <dbReference type="NCBI Taxonomy" id="258053"/>
    <lineage>
        <taxon>Bacteria</taxon>
        <taxon>Bacillati</taxon>
        <taxon>Actinomycetota</taxon>
        <taxon>Actinomycetes</taxon>
        <taxon>Kitasatosporales</taxon>
        <taxon>Streptomycetaceae</taxon>
        <taxon>Kitasatospora</taxon>
    </lineage>
</organism>
<sequence length="134" mass="14314">MHPHSCHPACPPGTALRAVTARLGDAALCYLGGTLDPDDAEAARDALDRTLAMPCPLICVDLRDLGFCSCTGLNLFLQARLTARQAGRTLVLLSPSPQVERLLRLSETEDLFPVQPDVRHALATRMAEPVATAA</sequence>
<protein>
    <submittedName>
        <fullName evidence="2">STAS domain-containing protein</fullName>
    </submittedName>
</protein>
<dbReference type="PANTHER" id="PTHR33495:SF2">
    <property type="entry name" value="ANTI-SIGMA FACTOR ANTAGONIST TM_1081-RELATED"/>
    <property type="match status" value="1"/>
</dbReference>
<dbReference type="PROSITE" id="PS50801">
    <property type="entry name" value="STAS"/>
    <property type="match status" value="1"/>
</dbReference>
<comment type="caution">
    <text evidence="2">The sequence shown here is derived from an EMBL/GenBank/DDBJ whole genome shotgun (WGS) entry which is preliminary data.</text>
</comment>
<gene>
    <name evidence="2" type="ORF">ACFQMG_32770</name>
</gene>
<feature type="domain" description="STAS" evidence="1">
    <location>
        <begin position="31"/>
        <end position="125"/>
    </location>
</feature>
<evidence type="ECO:0000313" key="3">
    <source>
        <dbReference type="Proteomes" id="UP001596435"/>
    </source>
</evidence>
<evidence type="ECO:0000313" key="2">
    <source>
        <dbReference type="EMBL" id="MFC7184337.1"/>
    </source>
</evidence>
<dbReference type="Pfam" id="PF13466">
    <property type="entry name" value="STAS_2"/>
    <property type="match status" value="1"/>
</dbReference>
<proteinExistence type="predicted"/>
<dbReference type="InterPro" id="IPR002645">
    <property type="entry name" value="STAS_dom"/>
</dbReference>
<evidence type="ECO:0000259" key="1">
    <source>
        <dbReference type="PROSITE" id="PS50801"/>
    </source>
</evidence>
<keyword evidence="3" id="KW-1185">Reference proteome</keyword>
<dbReference type="SUPFAM" id="SSF52091">
    <property type="entry name" value="SpoIIaa-like"/>
    <property type="match status" value="1"/>
</dbReference>
<name>A0ABW2G830_9ACTN</name>
<reference evidence="3" key="1">
    <citation type="journal article" date="2019" name="Int. J. Syst. Evol. Microbiol.">
        <title>The Global Catalogue of Microorganisms (GCM) 10K type strain sequencing project: providing services to taxonomists for standard genome sequencing and annotation.</title>
        <authorList>
            <consortium name="The Broad Institute Genomics Platform"/>
            <consortium name="The Broad Institute Genome Sequencing Center for Infectious Disease"/>
            <person name="Wu L."/>
            <person name="Ma J."/>
        </authorList>
    </citation>
    <scope>NUCLEOTIDE SEQUENCE [LARGE SCALE GENOMIC DNA]</scope>
    <source>
        <strain evidence="3">CGMCC 1.12859</strain>
    </source>
</reference>
<dbReference type="InterPro" id="IPR058548">
    <property type="entry name" value="MlaB-like_STAS"/>
</dbReference>
<dbReference type="Proteomes" id="UP001596435">
    <property type="component" value="Unassembled WGS sequence"/>
</dbReference>